<evidence type="ECO:0000256" key="1">
    <source>
        <dbReference type="ARBA" id="ARBA00004743"/>
    </source>
</evidence>
<dbReference type="InterPro" id="IPR013709">
    <property type="entry name" value="2-isopropylmalate_synth_dimer"/>
</dbReference>
<dbReference type="InterPro" id="IPR036230">
    <property type="entry name" value="LeuA_allosteric_dom_sf"/>
</dbReference>
<organism evidence="13 14">
    <name type="scientific">Chaetoceros tenuissimus</name>
    <dbReference type="NCBI Taxonomy" id="426638"/>
    <lineage>
        <taxon>Eukaryota</taxon>
        <taxon>Sar</taxon>
        <taxon>Stramenopiles</taxon>
        <taxon>Ochrophyta</taxon>
        <taxon>Bacillariophyta</taxon>
        <taxon>Coscinodiscophyceae</taxon>
        <taxon>Chaetocerotophycidae</taxon>
        <taxon>Chaetocerotales</taxon>
        <taxon>Chaetocerotaceae</taxon>
        <taxon>Chaetoceros</taxon>
    </lineage>
</organism>
<dbReference type="AlphaFoldDB" id="A0AAD3H3M0"/>
<keyword evidence="6" id="KW-0412">Isoleucine biosynthesis</keyword>
<dbReference type="EMBL" id="BLLK01000038">
    <property type="protein sequence ID" value="GFH49382.1"/>
    <property type="molecule type" value="Genomic_DNA"/>
</dbReference>
<dbReference type="SUPFAM" id="SSF110921">
    <property type="entry name" value="2-isopropylmalate synthase LeuA, allosteric (dimerisation) domain"/>
    <property type="match status" value="1"/>
</dbReference>
<evidence type="ECO:0000313" key="14">
    <source>
        <dbReference type="Proteomes" id="UP001054902"/>
    </source>
</evidence>
<evidence type="ECO:0000256" key="10">
    <source>
        <dbReference type="RuleBase" id="RU003523"/>
    </source>
</evidence>
<evidence type="ECO:0000259" key="12">
    <source>
        <dbReference type="PROSITE" id="PS50991"/>
    </source>
</evidence>
<dbReference type="EC" id="2.3.3.13" evidence="3"/>
<keyword evidence="11" id="KW-0732">Signal</keyword>
<dbReference type="InterPro" id="IPR054691">
    <property type="entry name" value="LeuA/HCS_post-cat"/>
</dbReference>
<dbReference type="GO" id="GO:0009097">
    <property type="term" value="P:isoleucine biosynthetic process"/>
    <property type="evidence" value="ECO:0007669"/>
    <property type="project" value="UniProtKB-KW"/>
</dbReference>
<dbReference type="Gene3D" id="1.10.238.260">
    <property type="match status" value="1"/>
</dbReference>
<dbReference type="CDD" id="cd07941">
    <property type="entry name" value="DRE_TIM_LeuA3"/>
    <property type="match status" value="1"/>
</dbReference>
<comment type="similarity">
    <text evidence="2 10">Belongs to the alpha-IPM synthase/homocitrate synthase family.</text>
</comment>
<name>A0AAD3H3M0_9STRA</name>
<sequence length="647" mass="70747">MKFTSAFSHLILWGSYASAFTVPSHHRKVSILKQQTNNEVDHAVDFIQADFEHHVKDLQDGRIEVENELTSDRVTGPKHVLIYDTSLRDGTQGESVSVSCDDKLKIASRLASFQVDFIEAGWPGSNPKDAEFFSRAKSELSLEAKSKLVAFGSTRRRTLSAKEDPQIAALVESEAPTICMVAKGHKWQVTDILRATPEENLDMIRDSVSYLVSLGRKVFVDLEHFYDGYKFDEDYSLQCCQAAVDAGASGLVLCDTNGGSLPWEVGAITEKIVNKFTSVTIGIHAHNDCGLAVANSITAAQNGAGMIQGTINGIGERTGNANLCSIVPTLALHMDSKLGCTDNLKDMTSVSRFVDETLNRQPDSTAPFVGASAFAHKGGLHVAAMERSPMSYQHIDPGLVGNEKRVLISELSGRQNIMGKVKDLDSMISDDLASKRAVAILNRVKHLESIGYTFEGAEASVDIMILHATKGYCPPFTINDYAVQVYETNLKPELRELANDNHLETSVHATARATVSVRTIDIEHMESHGPDSIPYIDRLEVSDGNGPVDALAGALKRALVPSNPSLASLELIDYKVRILDPQSATAAATRVMIEFRDKDTEKTWTTVSVDRNVISASLNALVDGFEYALIEHEAICELYDDELTEEQ</sequence>
<dbReference type="GO" id="GO:0043714">
    <property type="term" value="F:(R)-citramalate synthase activity"/>
    <property type="evidence" value="ECO:0007669"/>
    <property type="project" value="UniProtKB-EC"/>
</dbReference>
<dbReference type="SMART" id="SM00917">
    <property type="entry name" value="LeuA_dimer"/>
    <property type="match status" value="1"/>
</dbReference>
<keyword evidence="5" id="KW-0028">Amino-acid biosynthesis</keyword>
<evidence type="ECO:0000256" key="11">
    <source>
        <dbReference type="SAM" id="SignalP"/>
    </source>
</evidence>
<dbReference type="PROSITE" id="PS00815">
    <property type="entry name" value="AIPM_HOMOCIT_SYNTH_1"/>
    <property type="match status" value="1"/>
</dbReference>
<dbReference type="InterPro" id="IPR000891">
    <property type="entry name" value="PYR_CT"/>
</dbReference>
<evidence type="ECO:0000256" key="5">
    <source>
        <dbReference type="ARBA" id="ARBA00022605"/>
    </source>
</evidence>
<evidence type="ECO:0000256" key="6">
    <source>
        <dbReference type="ARBA" id="ARBA00022624"/>
    </source>
</evidence>
<evidence type="ECO:0000256" key="7">
    <source>
        <dbReference type="ARBA" id="ARBA00022679"/>
    </source>
</evidence>
<dbReference type="PROSITE" id="PS00816">
    <property type="entry name" value="AIPM_HOMOCIT_SYNTH_2"/>
    <property type="match status" value="1"/>
</dbReference>
<dbReference type="Gene3D" id="3.30.160.270">
    <property type="match status" value="1"/>
</dbReference>
<dbReference type="Pfam" id="PF08502">
    <property type="entry name" value="LeuA_dimer"/>
    <property type="match status" value="1"/>
</dbReference>
<evidence type="ECO:0000256" key="2">
    <source>
        <dbReference type="ARBA" id="ARBA00006154"/>
    </source>
</evidence>
<evidence type="ECO:0000313" key="13">
    <source>
        <dbReference type="EMBL" id="GFH49382.1"/>
    </source>
</evidence>
<evidence type="ECO:0000256" key="4">
    <source>
        <dbReference type="ARBA" id="ARBA00022325"/>
    </source>
</evidence>
<evidence type="ECO:0000256" key="8">
    <source>
        <dbReference type="ARBA" id="ARBA00023304"/>
    </source>
</evidence>
<dbReference type="PROSITE" id="PS50991">
    <property type="entry name" value="PYR_CT"/>
    <property type="match status" value="1"/>
</dbReference>
<dbReference type="SUPFAM" id="SSF51569">
    <property type="entry name" value="Aldolase"/>
    <property type="match status" value="1"/>
</dbReference>
<dbReference type="PANTHER" id="PTHR43538:SF1">
    <property type="entry name" value="(R)-CITRAMALATE SYNTHASE"/>
    <property type="match status" value="1"/>
</dbReference>
<feature type="domain" description="Pyruvate carboxyltransferase" evidence="12">
    <location>
        <begin position="80"/>
        <end position="348"/>
    </location>
</feature>
<evidence type="ECO:0000256" key="9">
    <source>
        <dbReference type="ARBA" id="ARBA00034330"/>
    </source>
</evidence>
<dbReference type="EC" id="2.3.3.21" evidence="9"/>
<proteinExistence type="inferred from homology"/>
<dbReference type="Gene3D" id="3.20.20.70">
    <property type="entry name" value="Aldolase class I"/>
    <property type="match status" value="1"/>
</dbReference>
<dbReference type="Pfam" id="PF00682">
    <property type="entry name" value="HMGL-like"/>
    <property type="match status" value="1"/>
</dbReference>
<evidence type="ECO:0000256" key="3">
    <source>
        <dbReference type="ARBA" id="ARBA00012973"/>
    </source>
</evidence>
<keyword evidence="7 10" id="KW-0808">Transferase</keyword>
<accession>A0AAD3H3M0</accession>
<feature type="chain" id="PRO_5041934155" description="(R)-citramalate synthase" evidence="11">
    <location>
        <begin position="20"/>
        <end position="647"/>
    </location>
</feature>
<keyword evidence="14" id="KW-1185">Reference proteome</keyword>
<dbReference type="Proteomes" id="UP001054902">
    <property type="component" value="Unassembled WGS sequence"/>
</dbReference>
<comment type="caution">
    <text evidence="13">The sequence shown here is derived from an EMBL/GenBank/DDBJ whole genome shotgun (WGS) entry which is preliminary data.</text>
</comment>
<reference evidence="13 14" key="1">
    <citation type="journal article" date="2021" name="Sci. Rep.">
        <title>The genome of the diatom Chaetoceros tenuissimus carries an ancient integrated fragment of an extant virus.</title>
        <authorList>
            <person name="Hongo Y."/>
            <person name="Kimura K."/>
            <person name="Takaki Y."/>
            <person name="Yoshida Y."/>
            <person name="Baba S."/>
            <person name="Kobayashi G."/>
            <person name="Nagasaki K."/>
            <person name="Hano T."/>
            <person name="Tomaru Y."/>
        </authorList>
    </citation>
    <scope>NUCLEOTIDE SEQUENCE [LARGE SCALE GENOMIC DNA]</scope>
    <source>
        <strain evidence="13 14">NIES-3715</strain>
    </source>
</reference>
<comment type="pathway">
    <text evidence="1">Amino-acid biosynthesis; L-isoleucine biosynthesis; 2-oxobutanoate from pyruvate: step 1/3.</text>
</comment>
<feature type="signal peptide" evidence="11">
    <location>
        <begin position="1"/>
        <end position="19"/>
    </location>
</feature>
<dbReference type="InterPro" id="IPR013785">
    <property type="entry name" value="Aldolase_TIM"/>
</dbReference>
<dbReference type="NCBIfam" id="TIGR00977">
    <property type="entry name" value="citramal_synth"/>
    <property type="match status" value="1"/>
</dbReference>
<dbReference type="Pfam" id="PF22617">
    <property type="entry name" value="HCS_D2"/>
    <property type="match status" value="1"/>
</dbReference>
<dbReference type="GO" id="GO:0009098">
    <property type="term" value="P:L-leucine biosynthetic process"/>
    <property type="evidence" value="ECO:0007669"/>
    <property type="project" value="InterPro"/>
</dbReference>
<dbReference type="GO" id="GO:0003852">
    <property type="term" value="F:2-isopropylmalate synthase activity"/>
    <property type="evidence" value="ECO:0007669"/>
    <property type="project" value="UniProtKB-EC"/>
</dbReference>
<keyword evidence="8" id="KW-0100">Branched-chain amino acid biosynthesis</keyword>
<gene>
    <name evidence="13" type="ORF">CTEN210_05858</name>
</gene>
<dbReference type="InterPro" id="IPR002034">
    <property type="entry name" value="AIPM/Hcit_synth_CS"/>
</dbReference>
<dbReference type="InterPro" id="IPR005675">
    <property type="entry name" value="Citramal_synthase"/>
</dbReference>
<dbReference type="PANTHER" id="PTHR43538">
    <property type="entry name" value="ALPHA-IPM SYNTHASE/HOMOCITRATE SYNTHASE"/>
    <property type="match status" value="1"/>
</dbReference>
<protein>
    <recommendedName>
        <fullName evidence="4">(R)-citramalate synthase</fullName>
        <ecNumber evidence="3">2.3.3.13</ecNumber>
        <ecNumber evidence="9">2.3.3.21</ecNumber>
    </recommendedName>
</protein>